<dbReference type="PANTHER" id="PTHR39583:SF2">
    <property type="entry name" value="TYPE II SECRETION SYSTEM PROTEIN J"/>
    <property type="match status" value="1"/>
</dbReference>
<dbReference type="Gene3D" id="3.10.610.10">
    <property type="entry name" value="GSPII I/J protein-like"/>
    <property type="match status" value="1"/>
</dbReference>
<keyword evidence="11" id="KW-1185">Reference proteome</keyword>
<keyword evidence="9" id="KW-0472">Membrane</keyword>
<evidence type="ECO:0000256" key="1">
    <source>
        <dbReference type="ARBA" id="ARBA00004377"/>
    </source>
</evidence>
<evidence type="ECO:0000256" key="4">
    <source>
        <dbReference type="ARBA" id="ARBA00022475"/>
    </source>
</evidence>
<organism evidence="10 11">
    <name type="scientific">Hyphobacterium marinum</name>
    <dbReference type="NCBI Taxonomy" id="3116574"/>
    <lineage>
        <taxon>Bacteria</taxon>
        <taxon>Pseudomonadati</taxon>
        <taxon>Pseudomonadota</taxon>
        <taxon>Alphaproteobacteria</taxon>
        <taxon>Maricaulales</taxon>
        <taxon>Maricaulaceae</taxon>
        <taxon>Hyphobacterium</taxon>
    </lineage>
</organism>
<evidence type="ECO:0000313" key="11">
    <source>
        <dbReference type="Proteomes" id="UP001310692"/>
    </source>
</evidence>
<dbReference type="PANTHER" id="PTHR39583">
    <property type="entry name" value="TYPE II SECRETION SYSTEM PROTEIN J-RELATED"/>
    <property type="match status" value="1"/>
</dbReference>
<keyword evidence="4" id="KW-1003">Cell membrane</keyword>
<proteinExistence type="inferred from homology"/>
<comment type="caution">
    <text evidence="10">The sequence shown here is derived from an EMBL/GenBank/DDBJ whole genome shotgun (WGS) entry which is preliminary data.</text>
</comment>
<evidence type="ECO:0000256" key="9">
    <source>
        <dbReference type="ARBA" id="ARBA00023136"/>
    </source>
</evidence>
<keyword evidence="5" id="KW-0488">Methylation</keyword>
<evidence type="ECO:0000256" key="5">
    <source>
        <dbReference type="ARBA" id="ARBA00022481"/>
    </source>
</evidence>
<dbReference type="Proteomes" id="UP001310692">
    <property type="component" value="Unassembled WGS sequence"/>
</dbReference>
<dbReference type="RefSeq" id="WP_330195296.1">
    <property type="nucleotide sequence ID" value="NZ_JAZDRO010000001.1"/>
</dbReference>
<dbReference type="Pfam" id="PF11612">
    <property type="entry name" value="T2SSJ"/>
    <property type="match status" value="1"/>
</dbReference>
<dbReference type="InterPro" id="IPR012902">
    <property type="entry name" value="N_methyl_site"/>
</dbReference>
<keyword evidence="6" id="KW-0997">Cell inner membrane</keyword>
<dbReference type="SUPFAM" id="SSF54523">
    <property type="entry name" value="Pili subunits"/>
    <property type="match status" value="1"/>
</dbReference>
<gene>
    <name evidence="10" type="primary">gspJ</name>
    <name evidence="10" type="ORF">V0U35_03650</name>
</gene>
<keyword evidence="8" id="KW-1133">Transmembrane helix</keyword>
<evidence type="ECO:0000256" key="7">
    <source>
        <dbReference type="ARBA" id="ARBA00022692"/>
    </source>
</evidence>
<comment type="similarity">
    <text evidence="2">Belongs to the GSP J family.</text>
</comment>
<dbReference type="NCBIfam" id="TIGR01711">
    <property type="entry name" value="gspJ"/>
    <property type="match status" value="1"/>
</dbReference>
<evidence type="ECO:0000256" key="8">
    <source>
        <dbReference type="ARBA" id="ARBA00022989"/>
    </source>
</evidence>
<reference evidence="10 11" key="1">
    <citation type="submission" date="2024-01" db="EMBL/GenBank/DDBJ databases">
        <title>Hyphobacterium bacterium isolated from marine sediment.</title>
        <authorList>
            <person name="Zhao S."/>
        </authorList>
    </citation>
    <scope>NUCLEOTIDE SEQUENCE [LARGE SCALE GENOMIC DNA]</scope>
    <source>
        <strain evidence="10 11">Y60-23</strain>
    </source>
</reference>
<protein>
    <recommendedName>
        <fullName evidence="3">Type II secretion system protein J</fullName>
    </recommendedName>
</protein>
<name>A0ABU7LW65_9PROT</name>
<dbReference type="InterPro" id="IPR045584">
    <property type="entry name" value="Pilin-like"/>
</dbReference>
<dbReference type="InterPro" id="IPR051621">
    <property type="entry name" value="T2SS_protein_J"/>
</dbReference>
<sequence length="210" mass="22143">MRAGFSLIEVLVATATLAIAGLLGVGMLAGTLSSREALTERQAQLADVDTLRLLLRDDLGQLALRPTRTFDGRATPIVLAGSEAGVDVWGEAARDGQVLLALTRRGWANPGGIRARSSLQRVEYVLTGEGLVRRATGFPDAVAGTPQSERLLLSGTQSVELEFLVGTHWLAQGAVSLAPGAGPVPRAMRLRYEMPGLGEIEHVVLIGETA</sequence>
<dbReference type="InterPro" id="IPR010055">
    <property type="entry name" value="T2SS_protein-GspJ"/>
</dbReference>
<evidence type="ECO:0000256" key="2">
    <source>
        <dbReference type="ARBA" id="ARBA00011084"/>
    </source>
</evidence>
<accession>A0ABU7LW65</accession>
<evidence type="ECO:0000256" key="3">
    <source>
        <dbReference type="ARBA" id="ARBA00021539"/>
    </source>
</evidence>
<keyword evidence="7" id="KW-0812">Transmembrane</keyword>
<evidence type="ECO:0000313" key="10">
    <source>
        <dbReference type="EMBL" id="MEE2565764.1"/>
    </source>
</evidence>
<comment type="subcellular location">
    <subcellularLocation>
        <location evidence="1">Cell inner membrane</location>
        <topology evidence="1">Single-pass membrane protein</topology>
    </subcellularLocation>
</comment>
<dbReference type="PROSITE" id="PS00409">
    <property type="entry name" value="PROKAR_NTER_METHYL"/>
    <property type="match status" value="1"/>
</dbReference>
<dbReference type="EMBL" id="JAZDRO010000001">
    <property type="protein sequence ID" value="MEE2565764.1"/>
    <property type="molecule type" value="Genomic_DNA"/>
</dbReference>
<evidence type="ECO:0000256" key="6">
    <source>
        <dbReference type="ARBA" id="ARBA00022519"/>
    </source>
</evidence>